<reference evidence="7" key="1">
    <citation type="submission" date="2024-06" db="EMBL/GenBank/DDBJ databases">
        <title>Multi-omics analyses provide insights into the biosynthesis of the anticancer antibiotic pleurotin in Hohenbuehelia grisea.</title>
        <authorList>
            <person name="Weaver J.A."/>
            <person name="Alberti F."/>
        </authorList>
    </citation>
    <scope>NUCLEOTIDE SEQUENCE [LARGE SCALE GENOMIC DNA]</scope>
    <source>
        <strain evidence="7">T-177</strain>
    </source>
</reference>
<gene>
    <name evidence="6" type="ORF">HGRIS_005871</name>
</gene>
<name>A0ABR3JZL2_9AGAR</name>
<dbReference type="InterPro" id="IPR036291">
    <property type="entry name" value="NAD(P)-bd_dom_sf"/>
</dbReference>
<dbReference type="Gene3D" id="3.40.50.720">
    <property type="entry name" value="NAD(P)-binding Rossmann-like Domain"/>
    <property type="match status" value="1"/>
</dbReference>
<accession>A0ABR3JZL2</accession>
<dbReference type="PANTHER" id="PTHR42813">
    <property type="entry name" value="ZINC-TYPE ALCOHOL DEHYDROGENASE-LIKE"/>
    <property type="match status" value="1"/>
</dbReference>
<evidence type="ECO:0000256" key="2">
    <source>
        <dbReference type="ARBA" id="ARBA00022723"/>
    </source>
</evidence>
<proteinExistence type="predicted"/>
<dbReference type="Gene3D" id="3.90.180.10">
    <property type="entry name" value="Medium-chain alcohol dehydrogenases, catalytic domain"/>
    <property type="match status" value="1"/>
</dbReference>
<feature type="domain" description="Alcohol dehydrogenase-like N-terminal" evidence="5">
    <location>
        <begin position="35"/>
        <end position="148"/>
    </location>
</feature>
<feature type="domain" description="Alcohol dehydrogenase-like C-terminal" evidence="4">
    <location>
        <begin position="267"/>
        <end position="389"/>
    </location>
</feature>
<organism evidence="6 7">
    <name type="scientific">Hohenbuehelia grisea</name>
    <dbReference type="NCBI Taxonomy" id="104357"/>
    <lineage>
        <taxon>Eukaryota</taxon>
        <taxon>Fungi</taxon>
        <taxon>Dikarya</taxon>
        <taxon>Basidiomycota</taxon>
        <taxon>Agaricomycotina</taxon>
        <taxon>Agaricomycetes</taxon>
        <taxon>Agaricomycetidae</taxon>
        <taxon>Agaricales</taxon>
        <taxon>Pleurotineae</taxon>
        <taxon>Pleurotaceae</taxon>
        <taxon>Hohenbuehelia</taxon>
    </lineage>
</organism>
<sequence>MSSDSLPKMQKAVRWHPPSYDVRVEEIPVPKLEHPDDAIVKVKYTAICGSDLHVYRGHGGPTQVHTIGHEFIGEVISLGESFGKSVEGRPPLYATLTVGNKVVAPFTANCGECHVCRLGYTGRCPSGVLFGCDALDGGQAQYVRVPKAGGTLFNLDDPNSWISALSSDERISVLKTLADTSLLLLADILPTGVFAATQAVNHPKVLPMVTGVPWPYSFAPEAVDTSSHNLLQPSDKVLTFAVVGLGPVGVCATISLLDILATRQLPFNVVAIDPTESRRSKMQAIYDGIDKSGKGTGQFSVSSIEGAKDIVDTWTAGIGCSAILEVVGNNSALTLAYDLVRPFGAIVSVGVHGEPQVPFEGRQLYNKNVSLDFGRCPARAMFPPAFDLLVKRQDVFGHVGEETSLIHKVVGFDEAVQAYDDFDKGRCGKVIFDPWK</sequence>
<evidence type="ECO:0000313" key="6">
    <source>
        <dbReference type="EMBL" id="KAL0960855.1"/>
    </source>
</evidence>
<dbReference type="EMBL" id="JASNQZ010000001">
    <property type="protein sequence ID" value="KAL0960855.1"/>
    <property type="molecule type" value="Genomic_DNA"/>
</dbReference>
<dbReference type="InterPro" id="IPR013149">
    <property type="entry name" value="ADH-like_C"/>
</dbReference>
<keyword evidence="7" id="KW-1185">Reference proteome</keyword>
<keyword evidence="2" id="KW-0479">Metal-binding</keyword>
<dbReference type="InterPro" id="IPR011032">
    <property type="entry name" value="GroES-like_sf"/>
</dbReference>
<protein>
    <recommendedName>
        <fullName evidence="8">Alcohol dehydrogenase</fullName>
    </recommendedName>
</protein>
<dbReference type="InterPro" id="IPR013154">
    <property type="entry name" value="ADH-like_N"/>
</dbReference>
<evidence type="ECO:0000259" key="5">
    <source>
        <dbReference type="Pfam" id="PF08240"/>
    </source>
</evidence>
<evidence type="ECO:0000259" key="4">
    <source>
        <dbReference type="Pfam" id="PF00107"/>
    </source>
</evidence>
<dbReference type="Proteomes" id="UP001556367">
    <property type="component" value="Unassembled WGS sequence"/>
</dbReference>
<dbReference type="Pfam" id="PF08240">
    <property type="entry name" value="ADH_N"/>
    <property type="match status" value="1"/>
</dbReference>
<dbReference type="SUPFAM" id="SSF50129">
    <property type="entry name" value="GroES-like"/>
    <property type="match status" value="1"/>
</dbReference>
<dbReference type="PANTHER" id="PTHR42813:SF2">
    <property type="entry name" value="DEHYDROGENASE, ZINC-CONTAINING, PUTATIVE (AFU_ORTHOLOGUE AFUA_2G02810)-RELATED"/>
    <property type="match status" value="1"/>
</dbReference>
<evidence type="ECO:0000256" key="3">
    <source>
        <dbReference type="ARBA" id="ARBA00022833"/>
    </source>
</evidence>
<evidence type="ECO:0008006" key="8">
    <source>
        <dbReference type="Google" id="ProtNLM"/>
    </source>
</evidence>
<dbReference type="Pfam" id="PF00107">
    <property type="entry name" value="ADH_zinc_N"/>
    <property type="match status" value="1"/>
</dbReference>
<comment type="caution">
    <text evidence="6">The sequence shown here is derived from an EMBL/GenBank/DDBJ whole genome shotgun (WGS) entry which is preliminary data.</text>
</comment>
<evidence type="ECO:0000313" key="7">
    <source>
        <dbReference type="Proteomes" id="UP001556367"/>
    </source>
</evidence>
<dbReference type="SUPFAM" id="SSF51735">
    <property type="entry name" value="NAD(P)-binding Rossmann-fold domains"/>
    <property type="match status" value="1"/>
</dbReference>
<comment type="cofactor">
    <cofactor evidence="1">
        <name>Zn(2+)</name>
        <dbReference type="ChEBI" id="CHEBI:29105"/>
    </cofactor>
</comment>
<keyword evidence="3" id="KW-0862">Zinc</keyword>
<evidence type="ECO:0000256" key="1">
    <source>
        <dbReference type="ARBA" id="ARBA00001947"/>
    </source>
</evidence>